<feature type="transmembrane region" description="Helical" evidence="1">
    <location>
        <begin position="110"/>
        <end position="134"/>
    </location>
</feature>
<reference evidence="2" key="1">
    <citation type="submission" date="2023-03" db="EMBL/GenBank/DDBJ databases">
        <title>Massive genome expansion in bonnet fungi (Mycena s.s.) driven by repeated elements and novel gene families across ecological guilds.</title>
        <authorList>
            <consortium name="Lawrence Berkeley National Laboratory"/>
            <person name="Harder C.B."/>
            <person name="Miyauchi S."/>
            <person name="Viragh M."/>
            <person name="Kuo A."/>
            <person name="Thoen E."/>
            <person name="Andreopoulos B."/>
            <person name="Lu D."/>
            <person name="Skrede I."/>
            <person name="Drula E."/>
            <person name="Henrissat B."/>
            <person name="Morin E."/>
            <person name="Kohler A."/>
            <person name="Barry K."/>
            <person name="LaButti K."/>
            <person name="Morin E."/>
            <person name="Salamov A."/>
            <person name="Lipzen A."/>
            <person name="Mereny Z."/>
            <person name="Hegedus B."/>
            <person name="Baldrian P."/>
            <person name="Stursova M."/>
            <person name="Weitz H."/>
            <person name="Taylor A."/>
            <person name="Grigoriev I.V."/>
            <person name="Nagy L.G."/>
            <person name="Martin F."/>
            <person name="Kauserud H."/>
        </authorList>
    </citation>
    <scope>NUCLEOTIDE SEQUENCE</scope>
    <source>
        <strain evidence="2">CBHHK067</strain>
    </source>
</reference>
<keyword evidence="1" id="KW-0472">Membrane</keyword>
<proteinExistence type="predicted"/>
<keyword evidence="3" id="KW-1185">Reference proteome</keyword>
<organism evidence="2 3">
    <name type="scientific">Mycena rosella</name>
    <name type="common">Pink bonnet</name>
    <name type="synonym">Agaricus rosellus</name>
    <dbReference type="NCBI Taxonomy" id="1033263"/>
    <lineage>
        <taxon>Eukaryota</taxon>
        <taxon>Fungi</taxon>
        <taxon>Dikarya</taxon>
        <taxon>Basidiomycota</taxon>
        <taxon>Agaricomycotina</taxon>
        <taxon>Agaricomycetes</taxon>
        <taxon>Agaricomycetidae</taxon>
        <taxon>Agaricales</taxon>
        <taxon>Marasmiineae</taxon>
        <taxon>Mycenaceae</taxon>
        <taxon>Mycena</taxon>
    </lineage>
</organism>
<gene>
    <name evidence="2" type="ORF">B0H17DRAFT_1217954</name>
</gene>
<evidence type="ECO:0000313" key="2">
    <source>
        <dbReference type="EMBL" id="KAJ7629932.1"/>
    </source>
</evidence>
<name>A0AAD7FNJ9_MYCRO</name>
<dbReference type="AlphaFoldDB" id="A0AAD7FNJ9"/>
<evidence type="ECO:0000256" key="1">
    <source>
        <dbReference type="SAM" id="Phobius"/>
    </source>
</evidence>
<keyword evidence="1" id="KW-1133">Transmembrane helix</keyword>
<sequence length="378" mass="42569">MSILPTGAIYGHYCRDHEHLYTVHHGSAQTVLKTPLPREAPPIKSGYERVPCFHELRYISLEFPYPRPPASDPPIKARLPGPLPPISLDLQPPPPSRVAPPASATSMTTVYAALMALLPTLGLVLLVASVRRLLQIPRGATTTAAAMLALALVAIAAPLIAKLLVVEYLFLLVDHLFLAPPLSTLQWCEYNGTALGLRAIYRCAPPLLKQINVLPPLSRIAALAGFPSRFAREGPGFVYVLGLTDNWNLGDWHAHWIGNKEFLDNCRIKIGVAVDVPKRQARYRKCDVLQSHFWLWSFCMRNRMVAERLCQTFLDLENNNCTDFDCPSPHCDTHHQEFWWLKKYGGFLNVRERVRAALALLDKREERHDLQHAWLASY</sequence>
<protein>
    <submittedName>
        <fullName evidence="2">Uncharacterized protein</fullName>
    </submittedName>
</protein>
<comment type="caution">
    <text evidence="2">The sequence shown here is derived from an EMBL/GenBank/DDBJ whole genome shotgun (WGS) entry which is preliminary data.</text>
</comment>
<accession>A0AAD7FNJ9</accession>
<feature type="transmembrane region" description="Helical" evidence="1">
    <location>
        <begin position="146"/>
        <end position="171"/>
    </location>
</feature>
<dbReference type="Proteomes" id="UP001221757">
    <property type="component" value="Unassembled WGS sequence"/>
</dbReference>
<evidence type="ECO:0000313" key="3">
    <source>
        <dbReference type="Proteomes" id="UP001221757"/>
    </source>
</evidence>
<dbReference type="EMBL" id="JARKIE010000523">
    <property type="protein sequence ID" value="KAJ7629932.1"/>
    <property type="molecule type" value="Genomic_DNA"/>
</dbReference>
<keyword evidence="1" id="KW-0812">Transmembrane</keyword>